<evidence type="ECO:0000313" key="2">
    <source>
        <dbReference type="EMBL" id="CAD8486045.1"/>
    </source>
</evidence>
<dbReference type="AlphaFoldDB" id="A0A7S0HGN2"/>
<sequence>MQSGHFSRTMPNLGSNPETFEDDIHKPIGGSFHGPCGCESAFSDSEYGSKPLSYSFLPSYDIAPSETVFTHDQSKSKNNLSVDVVMSELPTLIEEGISLTTQKQTSPRNFISSGAFQRSMKVTAKECSTVASSAPPPTRYRRSTKNNKRNRSCPSSRRVFNAMQGFNISMTLSQQRKDLFKRTTSMP</sequence>
<feature type="compositionally biased region" description="Basic residues" evidence="1">
    <location>
        <begin position="139"/>
        <end position="151"/>
    </location>
</feature>
<proteinExistence type="predicted"/>
<protein>
    <submittedName>
        <fullName evidence="2">Uncharacterized protein</fullName>
    </submittedName>
</protein>
<dbReference type="EMBL" id="HBEO01016921">
    <property type="protein sequence ID" value="CAD8486045.1"/>
    <property type="molecule type" value="Transcribed_RNA"/>
</dbReference>
<feature type="compositionally biased region" description="Polar residues" evidence="1">
    <location>
        <begin position="1"/>
        <end position="18"/>
    </location>
</feature>
<feature type="region of interest" description="Disordered" evidence="1">
    <location>
        <begin position="127"/>
        <end position="155"/>
    </location>
</feature>
<gene>
    <name evidence="2" type="ORF">HPHI1048_LOCUS11513</name>
</gene>
<feature type="region of interest" description="Disordered" evidence="1">
    <location>
        <begin position="1"/>
        <end position="26"/>
    </location>
</feature>
<name>A0A7S0HGN2_9CRYP</name>
<accession>A0A7S0HGN2</accession>
<organism evidence="2">
    <name type="scientific">Hanusia phi</name>
    <dbReference type="NCBI Taxonomy" id="3032"/>
    <lineage>
        <taxon>Eukaryota</taxon>
        <taxon>Cryptophyceae</taxon>
        <taxon>Pyrenomonadales</taxon>
        <taxon>Geminigeraceae</taxon>
        <taxon>Hanusia</taxon>
    </lineage>
</organism>
<reference evidence="2" key="1">
    <citation type="submission" date="2021-01" db="EMBL/GenBank/DDBJ databases">
        <authorList>
            <person name="Corre E."/>
            <person name="Pelletier E."/>
            <person name="Niang G."/>
            <person name="Scheremetjew M."/>
            <person name="Finn R."/>
            <person name="Kale V."/>
            <person name="Holt S."/>
            <person name="Cochrane G."/>
            <person name="Meng A."/>
            <person name="Brown T."/>
            <person name="Cohen L."/>
        </authorList>
    </citation>
    <scope>NUCLEOTIDE SEQUENCE</scope>
    <source>
        <strain evidence="2">CCMP325</strain>
    </source>
</reference>
<evidence type="ECO:0000256" key="1">
    <source>
        <dbReference type="SAM" id="MobiDB-lite"/>
    </source>
</evidence>